<dbReference type="Proteomes" id="UP000826212">
    <property type="component" value="Chromosome"/>
</dbReference>
<name>A0AC61NK91_9BACT</name>
<sequence length="323" mass="37075">MRYYLLIILVFLCNTYLYAFNPCYHDLSENMDTVVVSPQKVSSNPSVQDTIVKKDSTSISQKHIEEMSEEWFKNNSSSNQKNEDREVGFTKEEIFLSDSGFDDIINIFGHDTRKNYSKKFRARWSLIDIGVNSLMNTSYEMYPVSNDFMDIDNNKSTEFALNLFRLPIGLSRTNNRIGLFTGLGVTWNNYRFNQSYTIEDKGGMVQPVSLSDENIIKSKLVTTYLSFPLMFQYQFAIPGSRVPLCISVGITGEIKLGSHTKVKTDTAKRKDHDDFQLVPFRYSYSARAKYGFISFYFKYYEPGLFQSGNGPTTTPMTFGIGLF</sequence>
<dbReference type="EMBL" id="CP081303">
    <property type="protein sequence ID" value="QZE13921.1"/>
    <property type="molecule type" value="Genomic_DNA"/>
</dbReference>
<gene>
    <name evidence="1" type="ORF">K4L44_15465</name>
</gene>
<evidence type="ECO:0000313" key="2">
    <source>
        <dbReference type="Proteomes" id="UP000826212"/>
    </source>
</evidence>
<evidence type="ECO:0000313" key="1">
    <source>
        <dbReference type="EMBL" id="QZE13921.1"/>
    </source>
</evidence>
<organism evidence="1 2">
    <name type="scientific">Halosquirtibacter laminarini</name>
    <dbReference type="NCBI Taxonomy" id="3374600"/>
    <lineage>
        <taxon>Bacteria</taxon>
        <taxon>Pseudomonadati</taxon>
        <taxon>Bacteroidota</taxon>
        <taxon>Bacteroidia</taxon>
        <taxon>Marinilabiliales</taxon>
        <taxon>Prolixibacteraceae</taxon>
        <taxon>Halosquirtibacter</taxon>
    </lineage>
</organism>
<accession>A0AC61NK91</accession>
<proteinExistence type="predicted"/>
<protein>
    <submittedName>
        <fullName evidence="1">PorT family protein</fullName>
    </submittedName>
</protein>
<keyword evidence="2" id="KW-1185">Reference proteome</keyword>
<reference evidence="1" key="1">
    <citation type="submission" date="2021-08" db="EMBL/GenBank/DDBJ databases">
        <title>Novel anaerobic bacterium isolated from sea squirt in East Sea, Republic of Korea.</title>
        <authorList>
            <person name="Nguyen T.H."/>
            <person name="Li Z."/>
            <person name="Lee Y.-J."/>
            <person name="Ko J."/>
            <person name="Kim S.-G."/>
        </authorList>
    </citation>
    <scope>NUCLEOTIDE SEQUENCE</scope>
    <source>
        <strain evidence="1">KCTC 25031</strain>
    </source>
</reference>